<evidence type="ECO:0000313" key="8">
    <source>
        <dbReference type="EMBL" id="CAD9664983.1"/>
    </source>
</evidence>
<organism evidence="8">
    <name type="scientific">Mucochytrium quahogii</name>
    <dbReference type="NCBI Taxonomy" id="96639"/>
    <lineage>
        <taxon>Eukaryota</taxon>
        <taxon>Sar</taxon>
        <taxon>Stramenopiles</taxon>
        <taxon>Bigyra</taxon>
        <taxon>Labyrinthulomycetes</taxon>
        <taxon>Thraustochytrida</taxon>
        <taxon>Thraustochytriidae</taxon>
        <taxon>Mucochytrium</taxon>
    </lineage>
</organism>
<evidence type="ECO:0000313" key="7">
    <source>
        <dbReference type="EMBL" id="CAD9664972.1"/>
    </source>
</evidence>
<evidence type="ECO:0000256" key="2">
    <source>
        <dbReference type="ARBA" id="ARBA00022617"/>
    </source>
</evidence>
<protein>
    <recommendedName>
        <fullName evidence="11">Cytochrome P450</fullName>
    </recommendedName>
</protein>
<sequence>MDRIDRLSKHLQSGGCALDAAGSSCPFGGAKVKPLAVSAMFSEEEIKQAVPPPQVKSTARTSSDPVNFLMECAQEFPEIFVLDRGNGYKYAVLSDVNMFEDILTYDEEFGNPVTPNMSVNKNIFQIPVEQLERHEQNAIGGLRQYLLNNNAQLADIIAGKLITYMRQVLGESGEMDLRDLGAAIFWPMTEALFGDRANINDAPYLLEAFENIDNFFGKALKGRKVPAVEQGVSKAYSLFSSMVKEAKQGKGKIGPVIEYYDKVTNREDPDLTAKFATAAWWGGQGNTLPSTVWTFGMVLANPEAKRKAYAEVDGPFANQPDKDGHYNYDTLEYLTASLKETLRMKTYSIAWRQAQNDAVLTSRSGKKYLLPKGMLIGLHFAMRHFDPTVHDEPNKFRPERFLGSGAGLSPTINGKPYAWVPFSAGRHKCSGYSLAMLEIPVVMALVFREYNMELLDPLPGMDYRQAFGVVGPDDKPVRVKYTRRPFNTGST</sequence>
<dbReference type="InterPro" id="IPR050529">
    <property type="entry name" value="CYP450_sterol_14alpha_dmase"/>
</dbReference>
<dbReference type="EMBL" id="HBHK01002037">
    <property type="protein sequence ID" value="CAD9664996.1"/>
    <property type="molecule type" value="Transcribed_RNA"/>
</dbReference>
<dbReference type="EMBL" id="HBHK01002048">
    <property type="protein sequence ID" value="CAD9665004.1"/>
    <property type="molecule type" value="Transcribed_RNA"/>
</dbReference>
<dbReference type="EMBL" id="HBHK01002026">
    <property type="protein sequence ID" value="CAD9664983.1"/>
    <property type="molecule type" value="Transcribed_RNA"/>
</dbReference>
<dbReference type="InterPro" id="IPR036396">
    <property type="entry name" value="Cyt_P450_sf"/>
</dbReference>
<evidence type="ECO:0000313" key="9">
    <source>
        <dbReference type="EMBL" id="CAD9664996.1"/>
    </source>
</evidence>
<dbReference type="GO" id="GO:0016705">
    <property type="term" value="F:oxidoreductase activity, acting on paired donors, with incorporation or reduction of molecular oxygen"/>
    <property type="evidence" value="ECO:0007669"/>
    <property type="project" value="InterPro"/>
</dbReference>
<dbReference type="PRINTS" id="PR00385">
    <property type="entry name" value="P450"/>
</dbReference>
<evidence type="ECO:0000256" key="5">
    <source>
        <dbReference type="PIRSR" id="PIRSR602403-1"/>
    </source>
</evidence>
<evidence type="ECO:0000313" key="10">
    <source>
        <dbReference type="EMBL" id="CAD9665004.1"/>
    </source>
</evidence>
<keyword evidence="3 5" id="KW-0479">Metal-binding</keyword>
<keyword evidence="4 5" id="KW-0408">Iron</keyword>
<proteinExistence type="inferred from homology"/>
<dbReference type="GO" id="GO:0020037">
    <property type="term" value="F:heme binding"/>
    <property type="evidence" value="ECO:0007669"/>
    <property type="project" value="InterPro"/>
</dbReference>
<dbReference type="PANTHER" id="PTHR24304:SF2">
    <property type="entry name" value="24-HYDROXYCHOLESTEROL 7-ALPHA-HYDROXYLASE"/>
    <property type="match status" value="1"/>
</dbReference>
<evidence type="ECO:0000256" key="4">
    <source>
        <dbReference type="ARBA" id="ARBA00023004"/>
    </source>
</evidence>
<comment type="similarity">
    <text evidence="1">Belongs to the cytochrome P450 family.</text>
</comment>
<evidence type="ECO:0000256" key="3">
    <source>
        <dbReference type="ARBA" id="ARBA00022723"/>
    </source>
</evidence>
<dbReference type="InterPro" id="IPR002403">
    <property type="entry name" value="Cyt_P450_E_grp-IV"/>
</dbReference>
<evidence type="ECO:0000256" key="1">
    <source>
        <dbReference type="ARBA" id="ARBA00010617"/>
    </source>
</evidence>
<dbReference type="GO" id="GO:0005506">
    <property type="term" value="F:iron ion binding"/>
    <property type="evidence" value="ECO:0007669"/>
    <property type="project" value="InterPro"/>
</dbReference>
<evidence type="ECO:0008006" key="11">
    <source>
        <dbReference type="Google" id="ProtNLM"/>
    </source>
</evidence>
<name>A0A7S2W3Q7_9STRA</name>
<dbReference type="SUPFAM" id="SSF48264">
    <property type="entry name" value="Cytochrome P450"/>
    <property type="match status" value="1"/>
</dbReference>
<dbReference type="EMBL" id="HBHK01002004">
    <property type="protein sequence ID" value="CAD9664966.1"/>
    <property type="molecule type" value="Transcribed_RNA"/>
</dbReference>
<dbReference type="Gene3D" id="1.10.630.10">
    <property type="entry name" value="Cytochrome P450"/>
    <property type="match status" value="1"/>
</dbReference>
<reference evidence="8" key="1">
    <citation type="submission" date="2021-01" db="EMBL/GenBank/DDBJ databases">
        <authorList>
            <person name="Corre E."/>
            <person name="Pelletier E."/>
            <person name="Niang G."/>
            <person name="Scheremetjew M."/>
            <person name="Finn R."/>
            <person name="Kale V."/>
            <person name="Holt S."/>
            <person name="Cochrane G."/>
            <person name="Meng A."/>
            <person name="Brown T."/>
            <person name="Cohen L."/>
        </authorList>
    </citation>
    <scope>NUCLEOTIDE SEQUENCE</scope>
    <source>
        <strain evidence="8">NY070348D</strain>
    </source>
</reference>
<accession>A0A7S2W3Q7</accession>
<dbReference type="InterPro" id="IPR001128">
    <property type="entry name" value="Cyt_P450"/>
</dbReference>
<gene>
    <name evidence="6" type="ORF">QSP1433_LOCUS1199</name>
    <name evidence="7" type="ORF">QSP1433_LOCUS1200</name>
    <name evidence="8" type="ORF">QSP1433_LOCUS1202</name>
    <name evidence="9" type="ORF">QSP1433_LOCUS1205</name>
    <name evidence="10" type="ORF">QSP1433_LOCUS1207</name>
</gene>
<dbReference type="EMBL" id="HBHK01002015">
    <property type="protein sequence ID" value="CAD9664972.1"/>
    <property type="molecule type" value="Transcribed_RNA"/>
</dbReference>
<keyword evidence="2 5" id="KW-0349">Heme</keyword>
<dbReference type="PRINTS" id="PR00465">
    <property type="entry name" value="EP450IV"/>
</dbReference>
<dbReference type="PANTHER" id="PTHR24304">
    <property type="entry name" value="CYTOCHROME P450 FAMILY 7"/>
    <property type="match status" value="1"/>
</dbReference>
<dbReference type="AlphaFoldDB" id="A0A7S2W3Q7"/>
<comment type="cofactor">
    <cofactor evidence="5">
        <name>heme</name>
        <dbReference type="ChEBI" id="CHEBI:30413"/>
    </cofactor>
</comment>
<dbReference type="Pfam" id="PF00067">
    <property type="entry name" value="p450"/>
    <property type="match status" value="1"/>
</dbReference>
<dbReference type="GO" id="GO:0004497">
    <property type="term" value="F:monooxygenase activity"/>
    <property type="evidence" value="ECO:0007669"/>
    <property type="project" value="InterPro"/>
</dbReference>
<evidence type="ECO:0000313" key="6">
    <source>
        <dbReference type="EMBL" id="CAD9664966.1"/>
    </source>
</evidence>
<feature type="binding site" description="axial binding residue" evidence="5">
    <location>
        <position position="429"/>
    </location>
    <ligand>
        <name>heme</name>
        <dbReference type="ChEBI" id="CHEBI:30413"/>
    </ligand>
    <ligandPart>
        <name>Fe</name>
        <dbReference type="ChEBI" id="CHEBI:18248"/>
    </ligandPart>
</feature>